<proteinExistence type="predicted"/>
<evidence type="ECO:0000313" key="2">
    <source>
        <dbReference type="Proteomes" id="UP000237632"/>
    </source>
</evidence>
<protein>
    <submittedName>
        <fullName evidence="1">Uncharacterized protein</fullName>
    </submittedName>
</protein>
<dbReference type="AlphaFoldDB" id="A0AA44Y0H9"/>
<dbReference type="Proteomes" id="UP000237632">
    <property type="component" value="Unassembled WGS sequence"/>
</dbReference>
<dbReference type="EMBL" id="PVHK01000120">
    <property type="protein sequence ID" value="PRH41257.1"/>
    <property type="molecule type" value="Genomic_DNA"/>
</dbReference>
<name>A0AA44Y0H9_BURVI</name>
<accession>A0AA44Y0H9</accession>
<organism evidence="1 2">
    <name type="scientific">Burkholderia vietnamiensis</name>
    <dbReference type="NCBI Taxonomy" id="60552"/>
    <lineage>
        <taxon>Bacteria</taxon>
        <taxon>Pseudomonadati</taxon>
        <taxon>Pseudomonadota</taxon>
        <taxon>Betaproteobacteria</taxon>
        <taxon>Burkholderiales</taxon>
        <taxon>Burkholderiaceae</taxon>
        <taxon>Burkholderia</taxon>
        <taxon>Burkholderia cepacia complex</taxon>
    </lineage>
</organism>
<gene>
    <name evidence="1" type="ORF">C6T65_16640</name>
</gene>
<reference evidence="1 2" key="1">
    <citation type="submission" date="2018-03" db="EMBL/GenBank/DDBJ databases">
        <authorList>
            <person name="Nguyen K."/>
            <person name="Fouts D."/>
            <person name="Sutton G."/>
        </authorList>
    </citation>
    <scope>NUCLEOTIDE SEQUENCE [LARGE SCALE GENOMIC DNA]</scope>
    <source>
        <strain evidence="1 2">AU3578</strain>
    </source>
</reference>
<evidence type="ECO:0000313" key="1">
    <source>
        <dbReference type="EMBL" id="PRH41257.1"/>
    </source>
</evidence>
<comment type="caution">
    <text evidence="1">The sequence shown here is derived from an EMBL/GenBank/DDBJ whole genome shotgun (WGS) entry which is preliminary data.</text>
</comment>
<sequence>MSERQGRPENGKIPRIVMEAAGAAGAVGAGRRLRASGRTAAARACRGAWPGRCGRRDGGGNADFTSARCRFPRARV</sequence>